<dbReference type="AlphaFoldDB" id="A0A0F9TP67"/>
<evidence type="ECO:0000256" key="1">
    <source>
        <dbReference type="SAM" id="MobiDB-lite"/>
    </source>
</evidence>
<feature type="compositionally biased region" description="Basic and acidic residues" evidence="1">
    <location>
        <begin position="1"/>
        <end position="11"/>
    </location>
</feature>
<dbReference type="EMBL" id="LAZR01000290">
    <property type="protein sequence ID" value="KKN76757.1"/>
    <property type="molecule type" value="Genomic_DNA"/>
</dbReference>
<sequence>MAAKRKTDVRLNSDQSGVRADRHMQDRNVTQDRTLSDDERVAEFRQQFFQSALPDLPHIPGYHVCWLTTENPRDPVHSRMRLGYEPIKESDIPGWGHSAIKTGEWEGCIGVNEMLAFKLPLDLYEQYMRINHHEQPLAEEEKLSAAIRQMQSEMRQASKGAAELELEDGTAALGVAPEPPPFREQTGEDYG</sequence>
<accession>A0A0F9TP67</accession>
<feature type="region of interest" description="Disordered" evidence="1">
    <location>
        <begin position="151"/>
        <end position="191"/>
    </location>
</feature>
<comment type="caution">
    <text evidence="2">The sequence shown here is derived from an EMBL/GenBank/DDBJ whole genome shotgun (WGS) entry which is preliminary data.</text>
</comment>
<feature type="region of interest" description="Disordered" evidence="1">
    <location>
        <begin position="1"/>
        <end position="35"/>
    </location>
</feature>
<protein>
    <submittedName>
        <fullName evidence="2">Uncharacterized protein</fullName>
    </submittedName>
</protein>
<organism evidence="2">
    <name type="scientific">marine sediment metagenome</name>
    <dbReference type="NCBI Taxonomy" id="412755"/>
    <lineage>
        <taxon>unclassified sequences</taxon>
        <taxon>metagenomes</taxon>
        <taxon>ecological metagenomes</taxon>
    </lineage>
</organism>
<proteinExistence type="predicted"/>
<feature type="compositionally biased region" description="Basic and acidic residues" evidence="1">
    <location>
        <begin position="19"/>
        <end position="35"/>
    </location>
</feature>
<evidence type="ECO:0000313" key="2">
    <source>
        <dbReference type="EMBL" id="KKN76757.1"/>
    </source>
</evidence>
<name>A0A0F9TP67_9ZZZZ</name>
<reference evidence="2" key="1">
    <citation type="journal article" date="2015" name="Nature">
        <title>Complex archaea that bridge the gap between prokaryotes and eukaryotes.</title>
        <authorList>
            <person name="Spang A."/>
            <person name="Saw J.H."/>
            <person name="Jorgensen S.L."/>
            <person name="Zaremba-Niedzwiedzka K."/>
            <person name="Martijn J."/>
            <person name="Lind A.E."/>
            <person name="van Eijk R."/>
            <person name="Schleper C."/>
            <person name="Guy L."/>
            <person name="Ettema T.J."/>
        </authorList>
    </citation>
    <scope>NUCLEOTIDE SEQUENCE</scope>
</reference>
<gene>
    <name evidence="2" type="ORF">LCGC14_0367280</name>
</gene>